<keyword evidence="3" id="KW-1185">Reference proteome</keyword>
<feature type="compositionally biased region" description="Low complexity" evidence="1">
    <location>
        <begin position="2099"/>
        <end position="2116"/>
    </location>
</feature>
<feature type="region of interest" description="Disordered" evidence="1">
    <location>
        <begin position="595"/>
        <end position="656"/>
    </location>
</feature>
<comment type="caution">
    <text evidence="2">The sequence shown here is derived from an EMBL/GenBank/DDBJ whole genome shotgun (WGS) entry which is preliminary data.</text>
</comment>
<feature type="compositionally biased region" description="Polar residues" evidence="1">
    <location>
        <begin position="158"/>
        <end position="172"/>
    </location>
</feature>
<evidence type="ECO:0000313" key="2">
    <source>
        <dbReference type="EMBL" id="KAF9543241.1"/>
    </source>
</evidence>
<proteinExistence type="predicted"/>
<dbReference type="EMBL" id="JAAAXW010000118">
    <property type="protein sequence ID" value="KAF9543241.1"/>
    <property type="molecule type" value="Genomic_DNA"/>
</dbReference>
<feature type="compositionally biased region" description="Basic residues" evidence="1">
    <location>
        <begin position="637"/>
        <end position="654"/>
    </location>
</feature>
<reference evidence="2" key="1">
    <citation type="journal article" date="2020" name="Fungal Divers.">
        <title>Resolving the Mortierellaceae phylogeny through synthesis of multi-gene phylogenetics and phylogenomics.</title>
        <authorList>
            <person name="Vandepol N."/>
            <person name="Liber J."/>
            <person name="Desiro A."/>
            <person name="Na H."/>
            <person name="Kennedy M."/>
            <person name="Barry K."/>
            <person name="Grigoriev I.V."/>
            <person name="Miller A.N."/>
            <person name="O'Donnell K."/>
            <person name="Stajich J.E."/>
            <person name="Bonito G."/>
        </authorList>
    </citation>
    <scope>NUCLEOTIDE SEQUENCE</scope>
    <source>
        <strain evidence="2">NRRL 2591</strain>
    </source>
</reference>
<feature type="region of interest" description="Disordered" evidence="1">
    <location>
        <begin position="2128"/>
        <end position="2169"/>
    </location>
</feature>
<evidence type="ECO:0000313" key="3">
    <source>
        <dbReference type="Proteomes" id="UP000723463"/>
    </source>
</evidence>
<name>A0A9P6F6M7_9FUNG</name>
<feature type="compositionally biased region" description="Low complexity" evidence="1">
    <location>
        <begin position="369"/>
        <end position="385"/>
    </location>
</feature>
<gene>
    <name evidence="2" type="ORF">EC957_001037</name>
</gene>
<feature type="compositionally biased region" description="Acidic residues" evidence="1">
    <location>
        <begin position="621"/>
        <end position="630"/>
    </location>
</feature>
<feature type="compositionally biased region" description="Low complexity" evidence="1">
    <location>
        <begin position="2128"/>
        <end position="2154"/>
    </location>
</feature>
<organism evidence="2 3">
    <name type="scientific">Mortierella hygrophila</name>
    <dbReference type="NCBI Taxonomy" id="979708"/>
    <lineage>
        <taxon>Eukaryota</taxon>
        <taxon>Fungi</taxon>
        <taxon>Fungi incertae sedis</taxon>
        <taxon>Mucoromycota</taxon>
        <taxon>Mortierellomycotina</taxon>
        <taxon>Mortierellomycetes</taxon>
        <taxon>Mortierellales</taxon>
        <taxon>Mortierellaceae</taxon>
        <taxon>Mortierella</taxon>
    </lineage>
</organism>
<feature type="region of interest" description="Disordered" evidence="1">
    <location>
        <begin position="1"/>
        <end position="219"/>
    </location>
</feature>
<feature type="region of interest" description="Disordered" evidence="1">
    <location>
        <begin position="563"/>
        <end position="582"/>
    </location>
</feature>
<feature type="region of interest" description="Disordered" evidence="1">
    <location>
        <begin position="336"/>
        <end position="417"/>
    </location>
</feature>
<feature type="compositionally biased region" description="Low complexity" evidence="1">
    <location>
        <begin position="491"/>
        <end position="505"/>
    </location>
</feature>
<feature type="region of interest" description="Disordered" evidence="1">
    <location>
        <begin position="2091"/>
        <end position="2116"/>
    </location>
</feature>
<feature type="compositionally biased region" description="Basic and acidic residues" evidence="1">
    <location>
        <begin position="1"/>
        <end position="10"/>
    </location>
</feature>
<accession>A0A9P6F6M7</accession>
<feature type="region of interest" description="Disordered" evidence="1">
    <location>
        <begin position="457"/>
        <end position="513"/>
    </location>
</feature>
<feature type="compositionally biased region" description="Low complexity" evidence="1">
    <location>
        <begin position="137"/>
        <end position="149"/>
    </location>
</feature>
<feature type="compositionally biased region" description="Basic and acidic residues" evidence="1">
    <location>
        <begin position="191"/>
        <end position="201"/>
    </location>
</feature>
<sequence>MDGNNRRPRGDSNMQSYAPNNQSSSTPLRAAIARPENQEFNVAGHDFGGLPLDKAVKKGTKSGKKAPELVNEVHENVARHVDVPLKKPTQTVFSPLGGSRNASSTEIGWGGPEGGKHRNDPPGNFVYRDEDFLPPTSASDSSLSALSASKPKERAPSPSISAASDNKKSASTAEPHGTKNAPYLGLSHSLFRKEPTKKDNKPSANGTPEMNLGSLFQEDQSFSLPMKSSSCPLKSTLTRQDTPEMDLNNIFSEDQSTSYRKENVLSPLKSTLNRQDNPEMSLSIFFPEIAPIFSQYAPSYEHVNAAVHLLQAPGKQSVAGSGTPEMNLDKLFLEDQSPSQHKKPSSPLEHTPTRQDTPEMNLGSLFLENQSSSQPNKNASSSSKNTPIRQDTPEMNLNTLFPEDQSSSQSEKYTWSPLKSTLARQDTPEMGLDKLFAEDFSSGKVSIYAQNARSQDPLNTPAHLVHHSSKQSAAGRSTPEMNLGSLFSEDQSPSQPKKKPLSPLKNVPTHQDAPEMNLNNLFLEEQLHAQPRKDVSSPLKNTPTRQDAPEMNLNNLFLEEQLHARPRKDVTSPLKNTPTRQDIPEMNLVSLFNDLPAPTAQPLPGHAHSVPAHRSKKDSDKPDEDAQNDDPSDRHQHICHPRQPHRFVQQKKKASLPLKTTLAHQDTLEMSLDSLFPEEYSTSQPMKKTSSPSKATPTRQDTPEMNLNTLFPEYQSTFQLKKNALSPLKDIPARQDTSKMNLKKLFTEDTPASSVLVSHGIAQLALGDSTKPVSIPIADLLDDSGASDHSPYNSSAETNVKPFIHTQHYTHPGKTDVHAPESSAAGKTKFPTMPHLPAIASINLPFVDAKMAGMSTQPKLYAANTPGLPSNNSPWISVLDVPSGSAPSVSVPELPTLDSPSVSAPILPILDSPLVSAPVLPSLDSPSVSAPILPSLDSPSVSAPVLPSLSASTLPAVRIVELLSHSDRVHHTAAAPRVDGVRGMMPAMPSMSSFSHQTALYPEEEEADFPRKDAPRHENPAPSHVEHIVEIQRAPVKSHPIAIFRADIPSDEKMHGKRARKAQRKHDATRQHSIMDTISAALVGRKKNTVSSPVMRLNELFDEPMAMALPAPATHSGPLLGGIRSRLPAMPTMAAFSSVHLPSMPAMPAVPEVHLPALPEMDLPALPEMHLPSMPAMPILTMPHLPKLGSVAGSGVSGSAILVKHKPSTAATLKMPKIDPTLLPEEQANYPRGDVRRCENPAPSHAHVKDVVEVRKLRLPQASPSLSVLPPLDLSSLPKMSVAAVPFVSTATILPRHTPSTSAALKTPKVDLTLLPEEQANYPRGDARRHENPAPSHVEDIIEVGKLRLPPALPLMPALPILALDRQQKLGAVTAHRVSGPPMLPKHKPSKAAAIKMPKVDHTLLPEEQANYPRGDIPRHENPAPSHVEDIVEVSKVRVPTPLPLDAELPVVMTAAPAFSWSSIHMPTLPEIHMPTLPAMPAMPALHMPTLPKIVIPDIKWLVGEEDNYYSADDEPATPIVKRKTVVTEPARVIPKVAATAVLAAPIIAQRTTVVTEPVARAIPKVTEVVPVVTQKMIVTETTQVIPEVKKIPIAQPPVEVKKIPIAQPPVEAKRIPIAQPPVEVKKIPIAQPPVEAKKIPIAQPPVEVKKIPIVQPPVEVKKIPIAQPPVEVKRVPIAQPPVITKATTVKTVTTAAPAAPKIEVAKPAAVRETKEVKVMAAPRSEPNVHKPSATELYANEHRHTETIEPKVNDYKLAEKIAHDPMPVIPAVVETKKVVVETTTHDPKIVEAPRVMELHKVIEAPMVVKATASPAPIPAPRPEPIVTKTAVTTAMKTADPIPAPRPIVAAAAVAPIVHHHHLHKEVAPVQMETKHETTEATKTAVVAPIPQPVQQVKKVVEEVHHEPIPQTTQQVQTFKTDDEHHHQPQIQQQQTVHQQSVVATPAVETLFDSGERTMLIKKSYTTTEYYDFGDEDELDEFGHRKDRDVSLHIAPMPTAGTRQNFLQTYKNRKNSSTSEVAALQHQEVANGAGGSRRSSLGEPLKQQHPHFWERPKQVPQGANQQDYVTQIPLHDPRREQKQEYQVVQENVYSTQPRDQQQQQQTQHVQQQQQHQQYYNQNQPNYQSHQAYQQFQQQQQNMQQQQDIQMQHQEQPGVRIDGEYNRGPAQ</sequence>
<feature type="compositionally biased region" description="Polar residues" evidence="1">
    <location>
        <begin position="680"/>
        <end position="704"/>
    </location>
</feature>
<feature type="compositionally biased region" description="Polar residues" evidence="1">
    <location>
        <begin position="12"/>
        <end position="27"/>
    </location>
</feature>
<feature type="region of interest" description="Disordered" evidence="1">
    <location>
        <begin position="679"/>
        <end position="704"/>
    </location>
</feature>
<protein>
    <submittedName>
        <fullName evidence="2">Uncharacterized protein</fullName>
    </submittedName>
</protein>
<feature type="compositionally biased region" description="Basic and acidic residues" evidence="1">
    <location>
        <begin position="65"/>
        <end position="85"/>
    </location>
</feature>
<dbReference type="Proteomes" id="UP000723463">
    <property type="component" value="Unassembled WGS sequence"/>
</dbReference>
<evidence type="ECO:0000256" key="1">
    <source>
        <dbReference type="SAM" id="MobiDB-lite"/>
    </source>
</evidence>
<feature type="compositionally biased region" description="Polar residues" evidence="1">
    <location>
        <begin position="386"/>
        <end position="417"/>
    </location>
</feature>